<accession>A0A3D2XB07</accession>
<keyword evidence="5" id="KW-0378">Hydrolase</keyword>
<dbReference type="PANTHER" id="PTHR22993:SF9">
    <property type="entry name" value="FORMAMIDOPYRIMIDINE-DNA GLYCOSYLASE"/>
    <property type="match status" value="1"/>
</dbReference>
<evidence type="ECO:0000256" key="1">
    <source>
        <dbReference type="ARBA" id="ARBA00009409"/>
    </source>
</evidence>
<dbReference type="GO" id="GO:0006284">
    <property type="term" value="P:base-excision repair"/>
    <property type="evidence" value="ECO:0007669"/>
    <property type="project" value="InterPro"/>
</dbReference>
<dbReference type="PROSITE" id="PS51066">
    <property type="entry name" value="ZF_FPG_2"/>
    <property type="match status" value="1"/>
</dbReference>
<dbReference type="EMBL" id="DPVV01000567">
    <property type="protein sequence ID" value="HCL04146.1"/>
    <property type="molecule type" value="Genomic_DNA"/>
</dbReference>
<dbReference type="AlphaFoldDB" id="A0A3D2XB07"/>
<dbReference type="GO" id="GO:0008270">
    <property type="term" value="F:zinc ion binding"/>
    <property type="evidence" value="ECO:0007669"/>
    <property type="project" value="UniProtKB-KW"/>
</dbReference>
<keyword evidence="6" id="KW-0862">Zinc</keyword>
<evidence type="ECO:0000256" key="3">
    <source>
        <dbReference type="ARBA" id="ARBA00022763"/>
    </source>
</evidence>
<dbReference type="InterPro" id="IPR000214">
    <property type="entry name" value="Znf_DNA_glyclase/AP_lyase"/>
</dbReference>
<dbReference type="InterPro" id="IPR015886">
    <property type="entry name" value="H2TH_FPG"/>
</dbReference>
<keyword evidence="10" id="KW-0511">Multifunctional enzyme</keyword>
<keyword evidence="7" id="KW-0238">DNA-binding</keyword>
<dbReference type="GO" id="GO:0003906">
    <property type="term" value="F:DNA-(apurinic or apyrimidinic site) endonuclease activity"/>
    <property type="evidence" value="ECO:0007669"/>
    <property type="project" value="InterPro"/>
</dbReference>
<dbReference type="Pfam" id="PF06831">
    <property type="entry name" value="H2TH"/>
    <property type="match status" value="1"/>
</dbReference>
<evidence type="ECO:0000313" key="15">
    <source>
        <dbReference type="Proteomes" id="UP000262969"/>
    </source>
</evidence>
<keyword evidence="2" id="KW-0479">Metal-binding</keyword>
<evidence type="ECO:0000256" key="11">
    <source>
        <dbReference type="ARBA" id="ARBA00023295"/>
    </source>
</evidence>
<keyword evidence="11" id="KW-0326">Glycosidase</keyword>
<evidence type="ECO:0000256" key="7">
    <source>
        <dbReference type="ARBA" id="ARBA00023125"/>
    </source>
</evidence>
<feature type="domain" description="FPG-type" evidence="13">
    <location>
        <begin position="227"/>
        <end position="273"/>
    </location>
</feature>
<keyword evidence="14" id="KW-0540">Nuclease</keyword>
<proteinExistence type="inferred from homology"/>
<evidence type="ECO:0000256" key="9">
    <source>
        <dbReference type="ARBA" id="ARBA00023239"/>
    </source>
</evidence>
<dbReference type="GO" id="GO:0003684">
    <property type="term" value="F:damaged DNA binding"/>
    <property type="evidence" value="ECO:0007669"/>
    <property type="project" value="InterPro"/>
</dbReference>
<name>A0A3D2XB07_9FIRM</name>
<keyword evidence="9" id="KW-0456">Lyase</keyword>
<dbReference type="PANTHER" id="PTHR22993">
    <property type="entry name" value="FORMAMIDOPYRIMIDINE-DNA GLYCOSYLASE"/>
    <property type="match status" value="1"/>
</dbReference>
<evidence type="ECO:0000256" key="6">
    <source>
        <dbReference type="ARBA" id="ARBA00022833"/>
    </source>
</evidence>
<dbReference type="SUPFAM" id="SSF57716">
    <property type="entry name" value="Glucocorticoid receptor-like (DNA-binding domain)"/>
    <property type="match status" value="1"/>
</dbReference>
<evidence type="ECO:0000256" key="4">
    <source>
        <dbReference type="ARBA" id="ARBA00022771"/>
    </source>
</evidence>
<organism evidence="14 15">
    <name type="scientific">Lachnoclostridium phytofermentans</name>
    <dbReference type="NCBI Taxonomy" id="66219"/>
    <lineage>
        <taxon>Bacteria</taxon>
        <taxon>Bacillati</taxon>
        <taxon>Bacillota</taxon>
        <taxon>Clostridia</taxon>
        <taxon>Lachnospirales</taxon>
        <taxon>Lachnospiraceae</taxon>
    </lineage>
</organism>
<keyword evidence="14" id="KW-0255">Endonuclease</keyword>
<sequence length="273" mass="31169">MLEIPESIVLSKEINESLVGKVIRYVKANQSPHSFAWYHGNPENYDELLSGKTIETARPCGGMLEIKAEDCKIVFTDGTSIRYYADRNKAPKKHQLYIEFEDDSALVVTVMMYGGIWAFTEGEFKNNYYQGAIDKPHPLSEEFDYTYFRSLYTDKCENLSAKAFLATEQRIPGLGNGVLQDILFTSGIHPKRKMKNVEEEELLNLFSAIKSVLRDMVEGGGRDTEKDIFGEEGKYLTYLSRKTYLTPCTKCGQEIRKANYMGGTIYFCEHCQK</sequence>
<dbReference type="SUPFAM" id="SSF46946">
    <property type="entry name" value="S13-like H2TH domain"/>
    <property type="match status" value="1"/>
</dbReference>
<dbReference type="InterPro" id="IPR035937">
    <property type="entry name" value="FPG_N"/>
</dbReference>
<keyword evidence="8" id="KW-0234">DNA repair</keyword>
<protein>
    <submittedName>
        <fullName evidence="14">Endonuclease VIII</fullName>
    </submittedName>
</protein>
<gene>
    <name evidence="14" type="ORF">DHW61_17350</name>
</gene>
<dbReference type="SUPFAM" id="SSF81624">
    <property type="entry name" value="N-terminal domain of MutM-like DNA repair proteins"/>
    <property type="match status" value="1"/>
</dbReference>
<reference evidence="14 15" key="1">
    <citation type="journal article" date="2018" name="Nat. Biotechnol.">
        <title>A standardized bacterial taxonomy based on genome phylogeny substantially revises the tree of life.</title>
        <authorList>
            <person name="Parks D.H."/>
            <person name="Chuvochina M."/>
            <person name="Waite D.W."/>
            <person name="Rinke C."/>
            <person name="Skarshewski A."/>
            <person name="Chaumeil P.A."/>
            <person name="Hugenholtz P."/>
        </authorList>
    </citation>
    <scope>NUCLEOTIDE SEQUENCE [LARGE SCALE GENOMIC DNA]</scope>
    <source>
        <strain evidence="14">UBA11728</strain>
    </source>
</reference>
<keyword evidence="4 12" id="KW-0863">Zinc-finger</keyword>
<dbReference type="InterPro" id="IPR010979">
    <property type="entry name" value="Ribosomal_uS13-like_H2TH"/>
</dbReference>
<keyword evidence="3" id="KW-0227">DNA damage</keyword>
<dbReference type="GO" id="GO:0016829">
    <property type="term" value="F:lyase activity"/>
    <property type="evidence" value="ECO:0007669"/>
    <property type="project" value="UniProtKB-KW"/>
</dbReference>
<dbReference type="Gene3D" id="1.10.8.50">
    <property type="match status" value="1"/>
</dbReference>
<comment type="caution">
    <text evidence="14">The sequence shown here is derived from an EMBL/GenBank/DDBJ whole genome shotgun (WGS) entry which is preliminary data.</text>
</comment>
<evidence type="ECO:0000259" key="13">
    <source>
        <dbReference type="PROSITE" id="PS51066"/>
    </source>
</evidence>
<comment type="similarity">
    <text evidence="1">Belongs to the FPG family.</text>
</comment>
<dbReference type="GO" id="GO:0034039">
    <property type="term" value="F:8-oxo-7,8-dihydroguanine DNA N-glycosylase activity"/>
    <property type="evidence" value="ECO:0007669"/>
    <property type="project" value="TreeGrafter"/>
</dbReference>
<evidence type="ECO:0000256" key="10">
    <source>
        <dbReference type="ARBA" id="ARBA00023268"/>
    </source>
</evidence>
<dbReference type="Gene3D" id="3.20.190.10">
    <property type="entry name" value="MutM-like, N-terminal"/>
    <property type="match status" value="1"/>
</dbReference>
<evidence type="ECO:0000256" key="8">
    <source>
        <dbReference type="ARBA" id="ARBA00023204"/>
    </source>
</evidence>
<evidence type="ECO:0000256" key="5">
    <source>
        <dbReference type="ARBA" id="ARBA00022801"/>
    </source>
</evidence>
<dbReference type="SMART" id="SM01232">
    <property type="entry name" value="H2TH"/>
    <property type="match status" value="1"/>
</dbReference>
<dbReference type="CDD" id="cd08975">
    <property type="entry name" value="BaFpgNei_N_3"/>
    <property type="match status" value="1"/>
</dbReference>
<evidence type="ECO:0000313" key="14">
    <source>
        <dbReference type="EMBL" id="HCL04146.1"/>
    </source>
</evidence>
<evidence type="ECO:0000256" key="2">
    <source>
        <dbReference type="ARBA" id="ARBA00022723"/>
    </source>
</evidence>
<dbReference type="Proteomes" id="UP000262969">
    <property type="component" value="Unassembled WGS sequence"/>
</dbReference>
<evidence type="ECO:0000256" key="12">
    <source>
        <dbReference type="PROSITE-ProRule" id="PRU00391"/>
    </source>
</evidence>